<dbReference type="AlphaFoldDB" id="A0A5P0XCR0"/>
<evidence type="ECO:0000256" key="4">
    <source>
        <dbReference type="SAM" id="Coils"/>
    </source>
</evidence>
<evidence type="ECO:0000256" key="2">
    <source>
        <dbReference type="ARBA" id="ARBA00022747"/>
    </source>
</evidence>
<dbReference type="EMBL" id="VZAZ01000068">
    <property type="protein sequence ID" value="MQO56797.1"/>
    <property type="molecule type" value="Genomic_DNA"/>
</dbReference>
<evidence type="ECO:0000256" key="1">
    <source>
        <dbReference type="ARBA" id="ARBA00010923"/>
    </source>
</evidence>
<comment type="similarity">
    <text evidence="1">Belongs to the type-I restriction system S methylase family.</text>
</comment>
<evidence type="ECO:0000259" key="5">
    <source>
        <dbReference type="Pfam" id="PF01420"/>
    </source>
</evidence>
<dbReference type="InterPro" id="IPR052021">
    <property type="entry name" value="Type-I_RS_S_subunit"/>
</dbReference>
<dbReference type="GO" id="GO:0003677">
    <property type="term" value="F:DNA binding"/>
    <property type="evidence" value="ECO:0007669"/>
    <property type="project" value="UniProtKB-KW"/>
</dbReference>
<keyword evidence="3" id="KW-0238">DNA-binding</keyword>
<proteinExistence type="inferred from homology"/>
<feature type="domain" description="Type I restriction modification DNA specificity" evidence="5">
    <location>
        <begin position="32"/>
        <end position="184"/>
    </location>
</feature>
<evidence type="ECO:0000313" key="7">
    <source>
        <dbReference type="Proteomes" id="UP000358159"/>
    </source>
</evidence>
<evidence type="ECO:0000313" key="6">
    <source>
        <dbReference type="EMBL" id="MQO56797.1"/>
    </source>
</evidence>
<organism evidence="6 7">
    <name type="scientific">Segatella copri</name>
    <dbReference type="NCBI Taxonomy" id="165179"/>
    <lineage>
        <taxon>Bacteria</taxon>
        <taxon>Pseudomonadati</taxon>
        <taxon>Bacteroidota</taxon>
        <taxon>Bacteroidia</taxon>
        <taxon>Bacteroidales</taxon>
        <taxon>Prevotellaceae</taxon>
        <taxon>Segatella</taxon>
    </lineage>
</organism>
<accession>A0A5P0XCR0</accession>
<dbReference type="Gene3D" id="3.90.220.20">
    <property type="entry name" value="DNA methylase specificity domains"/>
    <property type="match status" value="1"/>
</dbReference>
<keyword evidence="4" id="KW-0175">Coiled coil</keyword>
<dbReference type="InterPro" id="IPR044946">
    <property type="entry name" value="Restrct_endonuc_typeI_TRD_sf"/>
</dbReference>
<dbReference type="SUPFAM" id="SSF116734">
    <property type="entry name" value="DNA methylase specificity domain"/>
    <property type="match status" value="1"/>
</dbReference>
<name>A0A5P0XCR0_9BACT</name>
<gene>
    <name evidence="6" type="ORF">F7D42_14060</name>
</gene>
<sequence length="208" mass="24228">MNKMKKVPEIRFKEFAEDWENTDASIIFKTYFDKNHPDLPVLSASQEYGMIIREDVGFKVQHNKENEAGYKRVLPGQFVIHLRSFQGGFAHSDVEGITSPAYTIIEFRDKSQQDDIFWKYVLTSKEFIKRLETVTYGIRDGRSISFEDFSELGFNVPDIKEQRKIGKTLTVIDTLIRKLEQKLEKLRNIKQSLLNLMFVSVNRGGTLH</sequence>
<feature type="coiled-coil region" evidence="4">
    <location>
        <begin position="169"/>
        <end position="196"/>
    </location>
</feature>
<protein>
    <submittedName>
        <fullName evidence="6">Restriction endonuclease subunit S</fullName>
    </submittedName>
</protein>
<keyword evidence="6" id="KW-0378">Hydrolase</keyword>
<dbReference type="Pfam" id="PF01420">
    <property type="entry name" value="Methylase_S"/>
    <property type="match status" value="1"/>
</dbReference>
<comment type="caution">
    <text evidence="6">The sequence shown here is derived from an EMBL/GenBank/DDBJ whole genome shotgun (WGS) entry which is preliminary data.</text>
</comment>
<keyword evidence="2" id="KW-0680">Restriction system</keyword>
<dbReference type="GO" id="GO:0009307">
    <property type="term" value="P:DNA restriction-modification system"/>
    <property type="evidence" value="ECO:0007669"/>
    <property type="project" value="UniProtKB-KW"/>
</dbReference>
<reference evidence="6 7" key="1">
    <citation type="submission" date="2019-09" db="EMBL/GenBank/DDBJ databases">
        <title>Distinct polysaccharide growth profiles of human intestinal Prevotella copri isolates.</title>
        <authorList>
            <person name="Fehlner-Peach H."/>
            <person name="Magnabosco C."/>
            <person name="Raghavan V."/>
            <person name="Scher J.U."/>
            <person name="Tett A."/>
            <person name="Cox L.M."/>
            <person name="Gottsegen C."/>
            <person name="Watters A."/>
            <person name="Wiltshire- Gordon J.D."/>
            <person name="Segata N."/>
            <person name="Bonneau R."/>
            <person name="Littman D.R."/>
        </authorList>
    </citation>
    <scope>NUCLEOTIDE SEQUENCE [LARGE SCALE GENOMIC DNA]</scope>
    <source>
        <strain evidence="6 7">BVe41219</strain>
    </source>
</reference>
<keyword evidence="6" id="KW-0255">Endonuclease</keyword>
<dbReference type="RefSeq" id="WP_153073834.1">
    <property type="nucleotide sequence ID" value="NZ_VZAE01000060.1"/>
</dbReference>
<dbReference type="InterPro" id="IPR000055">
    <property type="entry name" value="Restrct_endonuc_typeI_TRD"/>
</dbReference>
<dbReference type="PANTHER" id="PTHR30408">
    <property type="entry name" value="TYPE-1 RESTRICTION ENZYME ECOKI SPECIFICITY PROTEIN"/>
    <property type="match status" value="1"/>
</dbReference>
<dbReference type="PANTHER" id="PTHR30408:SF12">
    <property type="entry name" value="TYPE I RESTRICTION ENZYME MJAVIII SPECIFICITY SUBUNIT"/>
    <property type="match status" value="1"/>
</dbReference>
<dbReference type="GO" id="GO:0004519">
    <property type="term" value="F:endonuclease activity"/>
    <property type="evidence" value="ECO:0007669"/>
    <property type="project" value="UniProtKB-KW"/>
</dbReference>
<keyword evidence="6" id="KW-0540">Nuclease</keyword>
<evidence type="ECO:0000256" key="3">
    <source>
        <dbReference type="ARBA" id="ARBA00023125"/>
    </source>
</evidence>
<dbReference type="Proteomes" id="UP000358159">
    <property type="component" value="Unassembled WGS sequence"/>
</dbReference>